<name>M0HEG5_HALEO</name>
<dbReference type="STRING" id="1230453.C453_12981"/>
<keyword evidence="2" id="KW-1185">Reference proteome</keyword>
<evidence type="ECO:0000313" key="1">
    <source>
        <dbReference type="EMBL" id="ELZ82926.1"/>
    </source>
</evidence>
<organism evidence="1 2">
    <name type="scientific">Haloferax elongans ATCC BAA-1513</name>
    <dbReference type="NCBI Taxonomy" id="1230453"/>
    <lineage>
        <taxon>Archaea</taxon>
        <taxon>Methanobacteriati</taxon>
        <taxon>Methanobacteriota</taxon>
        <taxon>Stenosarchaea group</taxon>
        <taxon>Halobacteria</taxon>
        <taxon>Halobacteriales</taxon>
        <taxon>Haloferacaceae</taxon>
        <taxon>Haloferax</taxon>
    </lineage>
</organism>
<comment type="caution">
    <text evidence="1">The sequence shown here is derived from an EMBL/GenBank/DDBJ whole genome shotgun (WGS) entry which is preliminary data.</text>
</comment>
<evidence type="ECO:0000313" key="2">
    <source>
        <dbReference type="Proteomes" id="UP000011612"/>
    </source>
</evidence>
<dbReference type="AlphaFoldDB" id="M0HEG5"/>
<dbReference type="Proteomes" id="UP000011612">
    <property type="component" value="Unassembled WGS sequence"/>
</dbReference>
<gene>
    <name evidence="1" type="ORF">C453_12981</name>
</gene>
<sequence length="138" mass="14798">MTTTDSDTSSAIREMQDAALTRALTDEASARQSLAIAGALEPARREATSTDFHTDGVTFAASLAFVSTLFAHRRLRDSLRGVVSATDDSAWYPSGTPARVDDELVVRGAQLAVERLDASPSKLSSLGDVDVRKLRTEE</sequence>
<accession>M0HEG5</accession>
<proteinExistence type="predicted"/>
<dbReference type="EMBL" id="AOLK01000021">
    <property type="protein sequence ID" value="ELZ82926.1"/>
    <property type="molecule type" value="Genomic_DNA"/>
</dbReference>
<dbReference type="PATRIC" id="fig|1230453.4.peg.2568"/>
<reference evidence="1 2" key="1">
    <citation type="journal article" date="2014" name="PLoS Genet.">
        <title>Phylogenetically driven sequencing of extremely halophilic archaea reveals strategies for static and dynamic osmo-response.</title>
        <authorList>
            <person name="Becker E.A."/>
            <person name="Seitzer P.M."/>
            <person name="Tritt A."/>
            <person name="Larsen D."/>
            <person name="Krusor M."/>
            <person name="Yao A.I."/>
            <person name="Wu D."/>
            <person name="Madern D."/>
            <person name="Eisen J.A."/>
            <person name="Darling A.E."/>
            <person name="Facciotti M.T."/>
        </authorList>
    </citation>
    <scope>NUCLEOTIDE SEQUENCE [LARGE SCALE GENOMIC DNA]</scope>
    <source>
        <strain evidence="1 2">ATCC BAA-1513</strain>
    </source>
</reference>
<protein>
    <submittedName>
        <fullName evidence="1">Uncharacterized protein</fullName>
    </submittedName>
</protein>